<evidence type="ECO:0000313" key="2">
    <source>
        <dbReference type="EMBL" id="KAF2102688.1"/>
    </source>
</evidence>
<evidence type="ECO:0000313" key="3">
    <source>
        <dbReference type="Proteomes" id="UP000799772"/>
    </source>
</evidence>
<feature type="signal peptide" evidence="1">
    <location>
        <begin position="1"/>
        <end position="18"/>
    </location>
</feature>
<gene>
    <name evidence="2" type="ORF">NA57DRAFT_71675</name>
</gene>
<sequence length="169" mass="16701">MNIIMKLIPLALVALVSAAPAPQTASGQVGQGVTLTLSDGSTKALGTLVGFSGASLDSTCLSLPADDSWTGLAVASGPLSTAATGTACAHTQVFAYRGDCPTTDGTVPDGTARLLGTDGKYLLTSFVRGDDVMTDSLSVAISCLSALPATADQQEAAIAAADAVLSPGK</sequence>
<accession>A0A9P4M9D8</accession>
<keyword evidence="3" id="KW-1185">Reference proteome</keyword>
<proteinExistence type="predicted"/>
<dbReference type="Proteomes" id="UP000799772">
    <property type="component" value="Unassembled WGS sequence"/>
</dbReference>
<name>A0A9P4M9D8_9PEZI</name>
<organism evidence="2 3">
    <name type="scientific">Rhizodiscina lignyota</name>
    <dbReference type="NCBI Taxonomy" id="1504668"/>
    <lineage>
        <taxon>Eukaryota</taxon>
        <taxon>Fungi</taxon>
        <taxon>Dikarya</taxon>
        <taxon>Ascomycota</taxon>
        <taxon>Pezizomycotina</taxon>
        <taxon>Dothideomycetes</taxon>
        <taxon>Pleosporomycetidae</taxon>
        <taxon>Aulographales</taxon>
        <taxon>Rhizodiscinaceae</taxon>
        <taxon>Rhizodiscina</taxon>
    </lineage>
</organism>
<keyword evidence="1" id="KW-0732">Signal</keyword>
<feature type="chain" id="PRO_5040292936" evidence="1">
    <location>
        <begin position="19"/>
        <end position="169"/>
    </location>
</feature>
<reference evidence="2" key="1">
    <citation type="journal article" date="2020" name="Stud. Mycol.">
        <title>101 Dothideomycetes genomes: a test case for predicting lifestyles and emergence of pathogens.</title>
        <authorList>
            <person name="Haridas S."/>
            <person name="Albert R."/>
            <person name="Binder M."/>
            <person name="Bloem J."/>
            <person name="Labutti K."/>
            <person name="Salamov A."/>
            <person name="Andreopoulos B."/>
            <person name="Baker S."/>
            <person name="Barry K."/>
            <person name="Bills G."/>
            <person name="Bluhm B."/>
            <person name="Cannon C."/>
            <person name="Castanera R."/>
            <person name="Culley D."/>
            <person name="Daum C."/>
            <person name="Ezra D."/>
            <person name="Gonzalez J."/>
            <person name="Henrissat B."/>
            <person name="Kuo A."/>
            <person name="Liang C."/>
            <person name="Lipzen A."/>
            <person name="Lutzoni F."/>
            <person name="Magnuson J."/>
            <person name="Mondo S."/>
            <person name="Nolan M."/>
            <person name="Ohm R."/>
            <person name="Pangilinan J."/>
            <person name="Park H.-J."/>
            <person name="Ramirez L."/>
            <person name="Alfaro M."/>
            <person name="Sun H."/>
            <person name="Tritt A."/>
            <person name="Yoshinaga Y."/>
            <person name="Zwiers L.-H."/>
            <person name="Turgeon B."/>
            <person name="Goodwin S."/>
            <person name="Spatafora J."/>
            <person name="Crous P."/>
            <person name="Grigoriev I."/>
        </authorList>
    </citation>
    <scope>NUCLEOTIDE SEQUENCE</scope>
    <source>
        <strain evidence="2">CBS 133067</strain>
    </source>
</reference>
<dbReference type="EMBL" id="ML978122">
    <property type="protein sequence ID" value="KAF2102688.1"/>
    <property type="molecule type" value="Genomic_DNA"/>
</dbReference>
<evidence type="ECO:0000256" key="1">
    <source>
        <dbReference type="SAM" id="SignalP"/>
    </source>
</evidence>
<protein>
    <submittedName>
        <fullName evidence="2">Uncharacterized protein</fullName>
    </submittedName>
</protein>
<comment type="caution">
    <text evidence="2">The sequence shown here is derived from an EMBL/GenBank/DDBJ whole genome shotgun (WGS) entry which is preliminary data.</text>
</comment>
<dbReference type="AlphaFoldDB" id="A0A9P4M9D8"/>